<reference evidence="2 3" key="1">
    <citation type="submission" date="2024-11" db="EMBL/GenBank/DDBJ databases">
        <authorList>
            <person name="Lucas J.A."/>
        </authorList>
    </citation>
    <scope>NUCLEOTIDE SEQUENCE [LARGE SCALE GENOMIC DNA]</scope>
    <source>
        <strain evidence="2 3">Z 5.4</strain>
    </source>
</reference>
<proteinExistence type="predicted"/>
<dbReference type="EMBL" id="JBJHQH010000029">
    <property type="protein sequence ID" value="MFK9094928.1"/>
    <property type="molecule type" value="Genomic_DNA"/>
</dbReference>
<dbReference type="Proteomes" id="UP001623041">
    <property type="component" value="Unassembled WGS sequence"/>
</dbReference>
<evidence type="ECO:0000313" key="3">
    <source>
        <dbReference type="Proteomes" id="UP001623041"/>
    </source>
</evidence>
<feature type="domain" description="Spore germination GerAC-like C-terminal" evidence="1">
    <location>
        <begin position="1"/>
        <end position="62"/>
    </location>
</feature>
<dbReference type="PANTHER" id="PTHR35789">
    <property type="entry name" value="SPORE GERMINATION PROTEIN B3"/>
    <property type="match status" value="1"/>
</dbReference>
<sequence length="82" mass="9739">MQKQFEDLLKKIQKNKIDPIGFGLYARAYQYEQFKKMDNDWGKAFAESDIHVSVKVKVNSDGAVRSVYKNWQWKIVKTLHFL</sequence>
<dbReference type="RefSeq" id="WP_406583350.1">
    <property type="nucleotide sequence ID" value="NZ_JBJHQH010000029.1"/>
</dbReference>
<comment type="caution">
    <text evidence="2">The sequence shown here is derived from an EMBL/GenBank/DDBJ whole genome shotgun (WGS) entry which is preliminary data.</text>
</comment>
<dbReference type="Pfam" id="PF05504">
    <property type="entry name" value="Spore_GerAC"/>
    <property type="match status" value="1"/>
</dbReference>
<evidence type="ECO:0000313" key="2">
    <source>
        <dbReference type="EMBL" id="MFK9094928.1"/>
    </source>
</evidence>
<dbReference type="InterPro" id="IPR038501">
    <property type="entry name" value="Spore_GerAC_C_sf"/>
</dbReference>
<keyword evidence="3" id="KW-1185">Reference proteome</keyword>
<dbReference type="InterPro" id="IPR008844">
    <property type="entry name" value="Spore_GerAC-like"/>
</dbReference>
<dbReference type="Gene3D" id="3.30.300.210">
    <property type="entry name" value="Nutrient germinant receptor protein C, domain 3"/>
    <property type="match status" value="1"/>
</dbReference>
<protein>
    <submittedName>
        <fullName evidence="2">Ger(X)C family spore germination C-terminal domain-containing protein</fullName>
    </submittedName>
</protein>
<organism evidence="2 3">
    <name type="scientific">Bacillus salipaludis</name>
    <dbReference type="NCBI Taxonomy" id="2547811"/>
    <lineage>
        <taxon>Bacteria</taxon>
        <taxon>Bacillati</taxon>
        <taxon>Bacillota</taxon>
        <taxon>Bacilli</taxon>
        <taxon>Bacillales</taxon>
        <taxon>Bacillaceae</taxon>
        <taxon>Bacillus</taxon>
    </lineage>
</organism>
<dbReference type="InterPro" id="IPR046953">
    <property type="entry name" value="Spore_GerAC-like_C"/>
</dbReference>
<gene>
    <name evidence="2" type="ORF">ACJEBI_26115</name>
</gene>
<accession>A0ABW8RNL8</accession>
<name>A0ABW8RNL8_9BACI</name>
<evidence type="ECO:0000259" key="1">
    <source>
        <dbReference type="Pfam" id="PF05504"/>
    </source>
</evidence>
<dbReference type="PANTHER" id="PTHR35789:SF1">
    <property type="entry name" value="SPORE GERMINATION PROTEIN B3"/>
    <property type="match status" value="1"/>
</dbReference>